<feature type="transmembrane region" description="Helical" evidence="7">
    <location>
        <begin position="209"/>
        <end position="236"/>
    </location>
</feature>
<comment type="subcellular location">
    <subcellularLocation>
        <location evidence="1">Membrane</location>
        <topology evidence="1">Multi-pass membrane protein</topology>
    </subcellularLocation>
</comment>
<dbReference type="InterPro" id="IPR039859">
    <property type="entry name" value="PFA4/ZDH16/20/ERF2-like"/>
</dbReference>
<evidence type="ECO:0000313" key="10">
    <source>
        <dbReference type="EMBL" id="CAI2375286.1"/>
    </source>
</evidence>
<comment type="similarity">
    <text evidence="7">Belongs to the DHHC palmitoyltransferase family.</text>
</comment>
<keyword evidence="6 7" id="KW-0012">Acyltransferase</keyword>
<evidence type="ECO:0000256" key="2">
    <source>
        <dbReference type="ARBA" id="ARBA00022679"/>
    </source>
</evidence>
<dbReference type="EMBL" id="CAMPGE010016749">
    <property type="protein sequence ID" value="CAI2375286.1"/>
    <property type="molecule type" value="Genomic_DNA"/>
</dbReference>
<gene>
    <name evidence="10" type="ORF">ECRASSUSDP1_LOCUS16648</name>
</gene>
<keyword evidence="11" id="KW-1185">Reference proteome</keyword>
<organism evidence="10 11">
    <name type="scientific">Euplotes crassus</name>
    <dbReference type="NCBI Taxonomy" id="5936"/>
    <lineage>
        <taxon>Eukaryota</taxon>
        <taxon>Sar</taxon>
        <taxon>Alveolata</taxon>
        <taxon>Ciliophora</taxon>
        <taxon>Intramacronucleata</taxon>
        <taxon>Spirotrichea</taxon>
        <taxon>Hypotrichia</taxon>
        <taxon>Euplotida</taxon>
        <taxon>Euplotidae</taxon>
        <taxon>Moneuplotes</taxon>
    </lineage>
</organism>
<comment type="domain">
    <text evidence="7">The DHHC domain is required for palmitoyltransferase activity.</text>
</comment>
<name>A0AAD1XM50_EUPCR</name>
<evidence type="ECO:0000256" key="5">
    <source>
        <dbReference type="ARBA" id="ARBA00023136"/>
    </source>
</evidence>
<keyword evidence="2 7" id="KW-0808">Transferase</keyword>
<evidence type="ECO:0000313" key="11">
    <source>
        <dbReference type="Proteomes" id="UP001295684"/>
    </source>
</evidence>
<evidence type="ECO:0000256" key="3">
    <source>
        <dbReference type="ARBA" id="ARBA00022692"/>
    </source>
</evidence>
<feature type="transmembrane region" description="Helical" evidence="7">
    <location>
        <begin position="7"/>
        <end position="29"/>
    </location>
</feature>
<evidence type="ECO:0000259" key="9">
    <source>
        <dbReference type="Pfam" id="PF01529"/>
    </source>
</evidence>
<keyword evidence="3 7" id="KW-0812">Transmembrane</keyword>
<feature type="transmembrane region" description="Helical" evidence="7">
    <location>
        <begin position="248"/>
        <end position="276"/>
    </location>
</feature>
<comment type="catalytic activity">
    <reaction evidence="7">
        <text>L-cysteinyl-[protein] + hexadecanoyl-CoA = S-hexadecanoyl-L-cysteinyl-[protein] + CoA</text>
        <dbReference type="Rhea" id="RHEA:36683"/>
        <dbReference type="Rhea" id="RHEA-COMP:10131"/>
        <dbReference type="Rhea" id="RHEA-COMP:11032"/>
        <dbReference type="ChEBI" id="CHEBI:29950"/>
        <dbReference type="ChEBI" id="CHEBI:57287"/>
        <dbReference type="ChEBI" id="CHEBI:57379"/>
        <dbReference type="ChEBI" id="CHEBI:74151"/>
        <dbReference type="EC" id="2.3.1.225"/>
    </reaction>
</comment>
<accession>A0AAD1XM50</accession>
<feature type="domain" description="Palmitoyltransferase DHHC" evidence="9">
    <location>
        <begin position="164"/>
        <end position="284"/>
    </location>
</feature>
<dbReference type="PROSITE" id="PS50216">
    <property type="entry name" value="DHHC"/>
    <property type="match status" value="1"/>
</dbReference>
<dbReference type="EC" id="2.3.1.225" evidence="7"/>
<evidence type="ECO:0000256" key="8">
    <source>
        <dbReference type="SAM" id="MobiDB-lite"/>
    </source>
</evidence>
<reference evidence="10" key="1">
    <citation type="submission" date="2023-07" db="EMBL/GenBank/DDBJ databases">
        <authorList>
            <consortium name="AG Swart"/>
            <person name="Singh M."/>
            <person name="Singh A."/>
            <person name="Seah K."/>
            <person name="Emmerich C."/>
        </authorList>
    </citation>
    <scope>NUCLEOTIDE SEQUENCE</scope>
    <source>
        <strain evidence="10">DP1</strain>
    </source>
</reference>
<dbReference type="GO" id="GO:0016020">
    <property type="term" value="C:membrane"/>
    <property type="evidence" value="ECO:0007669"/>
    <property type="project" value="UniProtKB-SubCell"/>
</dbReference>
<keyword evidence="4 7" id="KW-1133">Transmembrane helix</keyword>
<dbReference type="GO" id="GO:0019706">
    <property type="term" value="F:protein-cysteine S-palmitoyltransferase activity"/>
    <property type="evidence" value="ECO:0007669"/>
    <property type="project" value="UniProtKB-EC"/>
</dbReference>
<evidence type="ECO:0000256" key="4">
    <source>
        <dbReference type="ARBA" id="ARBA00022989"/>
    </source>
</evidence>
<protein>
    <recommendedName>
        <fullName evidence="7">Palmitoyltransferase</fullName>
        <ecNumber evidence="7">2.3.1.225</ecNumber>
    </recommendedName>
</protein>
<dbReference type="Proteomes" id="UP001295684">
    <property type="component" value="Unassembled WGS sequence"/>
</dbReference>
<keyword evidence="5 7" id="KW-0472">Membrane</keyword>
<proteinExistence type="inferred from homology"/>
<dbReference type="PANTHER" id="PTHR12246">
    <property type="entry name" value="PALMITOYLTRANSFERASE ZDHHC16"/>
    <property type="match status" value="1"/>
</dbReference>
<evidence type="ECO:0000256" key="7">
    <source>
        <dbReference type="RuleBase" id="RU079119"/>
    </source>
</evidence>
<evidence type="ECO:0000256" key="1">
    <source>
        <dbReference type="ARBA" id="ARBA00004141"/>
    </source>
</evidence>
<evidence type="ECO:0000256" key="6">
    <source>
        <dbReference type="ARBA" id="ARBA00023315"/>
    </source>
</evidence>
<feature type="region of interest" description="Disordered" evidence="8">
    <location>
        <begin position="94"/>
        <end position="123"/>
    </location>
</feature>
<dbReference type="Pfam" id="PF01529">
    <property type="entry name" value="DHHC"/>
    <property type="match status" value="1"/>
</dbReference>
<sequence length="342" mass="38597">MSKRGVCAQFIIIKGPSVLTMALIGYTLYGFNFRFLSSAPNYLGMVITVLFGIAFNLSMIMGTWSYGRILCTPPGHPSKDFKEENPQVYENVVKESQGMPERQRDGTPNDLESNPGEYKPTILQNNEETKLTLNFSIKEEKNEPLVERNIRNSESENVSRHAKFRYCKSCDNIKPPRAHHCSTCQKCILRMDHHCPWVGNCVGLDNHKYFVLFLVYACTSGIISTAGMLTAIFVVKDKEDSDKISSDIHFLICGGISLAVTCAVGLLLCVHIYLLCVNETTIEAGSFKGNNPFRENTCRKNFEVIFGTNGWTWFIPVVPSRQNTKYQNIEQDHPPIIPYKSL</sequence>
<dbReference type="InterPro" id="IPR001594">
    <property type="entry name" value="Palmitoyltrfase_DHHC"/>
</dbReference>
<comment type="caution">
    <text evidence="10">The sequence shown here is derived from an EMBL/GenBank/DDBJ whole genome shotgun (WGS) entry which is preliminary data.</text>
</comment>
<dbReference type="AlphaFoldDB" id="A0AAD1XM50"/>
<feature type="transmembrane region" description="Helical" evidence="7">
    <location>
        <begin position="41"/>
        <end position="60"/>
    </location>
</feature>